<dbReference type="PANTHER" id="PTHR31410:SF1">
    <property type="entry name" value="POST-GPI ATTACHMENT TO PROTEINS FACTOR 4"/>
    <property type="match status" value="1"/>
</dbReference>
<dbReference type="Proteomes" id="UP000799770">
    <property type="component" value="Unassembled WGS sequence"/>
</dbReference>
<name>A0A6A5Z714_9PLEO</name>
<dbReference type="PANTHER" id="PTHR31410">
    <property type="entry name" value="TRANSMEMBRANE PROTEIN 246"/>
    <property type="match status" value="1"/>
</dbReference>
<feature type="transmembrane region" description="Helical" evidence="1">
    <location>
        <begin position="276"/>
        <end position="297"/>
    </location>
</feature>
<organism evidence="3 4">
    <name type="scientific">Lophiotrema nucula</name>
    <dbReference type="NCBI Taxonomy" id="690887"/>
    <lineage>
        <taxon>Eukaryota</taxon>
        <taxon>Fungi</taxon>
        <taxon>Dikarya</taxon>
        <taxon>Ascomycota</taxon>
        <taxon>Pezizomycotina</taxon>
        <taxon>Dothideomycetes</taxon>
        <taxon>Pleosporomycetidae</taxon>
        <taxon>Pleosporales</taxon>
        <taxon>Lophiotremataceae</taxon>
        <taxon>Lophiotrema</taxon>
    </lineage>
</organism>
<dbReference type="AlphaFoldDB" id="A0A6A5Z714"/>
<keyword evidence="1" id="KW-0812">Transmembrane</keyword>
<feature type="transmembrane region" description="Helical" evidence="1">
    <location>
        <begin position="243"/>
        <end position="264"/>
    </location>
</feature>
<reference evidence="3" key="1">
    <citation type="journal article" date="2020" name="Stud. Mycol.">
        <title>101 Dothideomycetes genomes: a test case for predicting lifestyles and emergence of pathogens.</title>
        <authorList>
            <person name="Haridas S."/>
            <person name="Albert R."/>
            <person name="Binder M."/>
            <person name="Bloem J."/>
            <person name="Labutti K."/>
            <person name="Salamov A."/>
            <person name="Andreopoulos B."/>
            <person name="Baker S."/>
            <person name="Barry K."/>
            <person name="Bills G."/>
            <person name="Bluhm B."/>
            <person name="Cannon C."/>
            <person name="Castanera R."/>
            <person name="Culley D."/>
            <person name="Daum C."/>
            <person name="Ezra D."/>
            <person name="Gonzalez J."/>
            <person name="Henrissat B."/>
            <person name="Kuo A."/>
            <person name="Liang C."/>
            <person name="Lipzen A."/>
            <person name="Lutzoni F."/>
            <person name="Magnuson J."/>
            <person name="Mondo S."/>
            <person name="Nolan M."/>
            <person name="Ohm R."/>
            <person name="Pangilinan J."/>
            <person name="Park H.-J."/>
            <person name="Ramirez L."/>
            <person name="Alfaro M."/>
            <person name="Sun H."/>
            <person name="Tritt A."/>
            <person name="Yoshinaga Y."/>
            <person name="Zwiers L.-H."/>
            <person name="Turgeon B."/>
            <person name="Goodwin S."/>
            <person name="Spatafora J."/>
            <person name="Crous P."/>
            <person name="Grigoriev I."/>
        </authorList>
    </citation>
    <scope>NUCLEOTIDE SEQUENCE</scope>
    <source>
        <strain evidence="3">CBS 627.86</strain>
    </source>
</reference>
<keyword evidence="2" id="KW-0732">Signal</keyword>
<dbReference type="EMBL" id="ML977326">
    <property type="protein sequence ID" value="KAF2114188.1"/>
    <property type="molecule type" value="Genomic_DNA"/>
</dbReference>
<evidence type="ECO:0000256" key="1">
    <source>
        <dbReference type="SAM" id="Phobius"/>
    </source>
</evidence>
<dbReference type="GO" id="GO:0000139">
    <property type="term" value="C:Golgi membrane"/>
    <property type="evidence" value="ECO:0007669"/>
    <property type="project" value="InterPro"/>
</dbReference>
<feature type="chain" id="PRO_5025539156" evidence="2">
    <location>
        <begin position="26"/>
        <end position="422"/>
    </location>
</feature>
<gene>
    <name evidence="3" type="ORF">BDV96DRAFT_600910</name>
</gene>
<dbReference type="InterPro" id="IPR029675">
    <property type="entry name" value="PGAP4"/>
</dbReference>
<keyword evidence="1" id="KW-0472">Membrane</keyword>
<protein>
    <submittedName>
        <fullName evidence="3">Integral membrane protein</fullName>
    </submittedName>
</protein>
<proteinExistence type="predicted"/>
<dbReference type="OrthoDB" id="2016523at2759"/>
<accession>A0A6A5Z714</accession>
<evidence type="ECO:0000256" key="2">
    <source>
        <dbReference type="SAM" id="SignalP"/>
    </source>
</evidence>
<sequence length="422" mass="48264">MSGRFFTGFLVFFSLFALYTLHSYSSRDPTSLFFNPRVGYAPAYSELRRQQAEQFITLVSNSSGNHDALGLGNSESRKICVGIPSIARKGARYLRTAVGSLLEGLTPEERKEIYFVVFIAQTDPTVHPAYKEHWLEALTDDILVYDIPNEDLDRIKNMEKEAGLFREKGLFDYSFLLQACYEHETPYIAVFEDDIVAMDGWYYRTMKGLELAETQSALRGSPDFLYLRLFYTEEFLGWNSEEWLTYAFWSILFIVVPTGVLLFLHNKSAQLKRIPPNRLIMFSTGVCLTIIVLFFSIGRATVLPLPVGVNYMPKYGCCSQGFVFPRQKALTMASYYTSRKTGFVDVLTEEYADQHNELRWAITPSVIQHVGRKSSKVDDYGPGSKHGLSVAETIWNFEFERNNVDDLRREHDEAVGRKHGTT</sequence>
<evidence type="ECO:0000313" key="4">
    <source>
        <dbReference type="Proteomes" id="UP000799770"/>
    </source>
</evidence>
<dbReference type="CDD" id="cd22189">
    <property type="entry name" value="PGAP4-like_fungal"/>
    <property type="match status" value="1"/>
</dbReference>
<keyword evidence="4" id="KW-1185">Reference proteome</keyword>
<evidence type="ECO:0000313" key="3">
    <source>
        <dbReference type="EMBL" id="KAF2114188.1"/>
    </source>
</evidence>
<dbReference type="GO" id="GO:0006506">
    <property type="term" value="P:GPI anchor biosynthetic process"/>
    <property type="evidence" value="ECO:0007669"/>
    <property type="project" value="InterPro"/>
</dbReference>
<dbReference type="GO" id="GO:0016757">
    <property type="term" value="F:glycosyltransferase activity"/>
    <property type="evidence" value="ECO:0007669"/>
    <property type="project" value="InterPro"/>
</dbReference>
<feature type="signal peptide" evidence="2">
    <location>
        <begin position="1"/>
        <end position="25"/>
    </location>
</feature>
<keyword evidence="1" id="KW-1133">Transmembrane helix</keyword>